<reference evidence="12 13" key="1">
    <citation type="submission" date="2018-10" db="EMBL/GenBank/DDBJ databases">
        <title>Marmoricola sp. 4Q3S-7 whole genome shotgun sequence.</title>
        <authorList>
            <person name="Li F."/>
        </authorList>
    </citation>
    <scope>NUCLEOTIDE SEQUENCE [LARGE SCALE GENOMIC DNA]</scope>
    <source>
        <strain evidence="12 13">4Q3S-7</strain>
    </source>
</reference>
<dbReference type="PANTHER" id="PTHR32194">
    <property type="entry name" value="METALLOPROTEASE TLDD"/>
    <property type="match status" value="1"/>
</dbReference>
<dbReference type="InterPro" id="IPR023333">
    <property type="entry name" value="Proteasome_suB-type"/>
</dbReference>
<evidence type="ECO:0000256" key="3">
    <source>
        <dbReference type="ARBA" id="ARBA00022670"/>
    </source>
</evidence>
<comment type="activity regulation">
    <text evidence="9">The formation of the proteasomal ATPase ARC-20S proteasome complex, likely via the docking of the C-termini of ARC into the intersubunit pockets in the alpha-rings, may trigger opening of the gate for substrate entry. Interconversion between the open-gate and close-gate conformations leads to a dynamic regulation of the 20S proteasome proteolysis activity.</text>
</comment>
<keyword evidence="6 9" id="KW-0068">Autocatalytic cleavage</keyword>
<dbReference type="InterPro" id="IPR029055">
    <property type="entry name" value="Ntn_hydrolases_N"/>
</dbReference>
<evidence type="ECO:0000256" key="9">
    <source>
        <dbReference type="HAMAP-Rule" id="MF_02113"/>
    </source>
</evidence>
<dbReference type="InterPro" id="IPR001353">
    <property type="entry name" value="Proteasome_sua/b"/>
</dbReference>
<dbReference type="NCBIfam" id="TIGR03690">
    <property type="entry name" value="20S_bact_beta"/>
    <property type="match status" value="1"/>
</dbReference>
<keyword evidence="7 9" id="KW-0647">Proteasome</keyword>
<keyword evidence="4 9" id="KW-0888">Threonine protease</keyword>
<dbReference type="EC" id="3.4.25.1" evidence="9 10"/>
<dbReference type="GO" id="GO:0004298">
    <property type="term" value="F:threonine-type endopeptidase activity"/>
    <property type="evidence" value="ECO:0007669"/>
    <property type="project" value="UniProtKB-UniRule"/>
</dbReference>
<keyword evidence="8 9" id="KW-0865">Zymogen</keyword>
<dbReference type="GO" id="GO:0010498">
    <property type="term" value="P:proteasomal protein catabolic process"/>
    <property type="evidence" value="ECO:0007669"/>
    <property type="project" value="UniProtKB-UniRule"/>
</dbReference>
<proteinExistence type="inferred from homology"/>
<gene>
    <name evidence="9 12" type="primary">prcB</name>
    <name evidence="12" type="ORF">D9V37_13320</name>
</gene>
<comment type="function">
    <text evidence="9">Component of the proteasome core, a large protease complex with broad specificity involved in protein degradation.</text>
</comment>
<evidence type="ECO:0000313" key="13">
    <source>
        <dbReference type="Proteomes" id="UP000281708"/>
    </source>
</evidence>
<evidence type="ECO:0000256" key="4">
    <source>
        <dbReference type="ARBA" id="ARBA00022698"/>
    </source>
</evidence>
<feature type="active site" description="Nucleophile" evidence="9 11">
    <location>
        <position position="54"/>
    </location>
</feature>
<evidence type="ECO:0000256" key="8">
    <source>
        <dbReference type="ARBA" id="ARBA00023145"/>
    </source>
</evidence>
<dbReference type="UniPathway" id="UPA00997"/>
<dbReference type="InterPro" id="IPR022483">
    <property type="entry name" value="PSB_actinobac"/>
</dbReference>
<dbReference type="HAMAP" id="MF_02113_B">
    <property type="entry name" value="Proteasome_B_B"/>
    <property type="match status" value="1"/>
</dbReference>
<keyword evidence="13" id="KW-1185">Reference proteome</keyword>
<dbReference type="Pfam" id="PF00227">
    <property type="entry name" value="Proteasome"/>
    <property type="match status" value="1"/>
</dbReference>
<keyword evidence="5 9" id="KW-0378">Hydrolase</keyword>
<dbReference type="PANTHER" id="PTHR32194:SF0">
    <property type="entry name" value="ATP-DEPENDENT PROTEASE SUBUNIT HSLV"/>
    <property type="match status" value="1"/>
</dbReference>
<comment type="subcellular location">
    <subcellularLocation>
        <location evidence="9">Cytoplasm</location>
    </subcellularLocation>
</comment>
<dbReference type="EMBL" id="RDBE01000008">
    <property type="protein sequence ID" value="RLV48703.1"/>
    <property type="molecule type" value="Genomic_DNA"/>
</dbReference>
<dbReference type="Proteomes" id="UP000281708">
    <property type="component" value="Unassembled WGS sequence"/>
</dbReference>
<evidence type="ECO:0000256" key="5">
    <source>
        <dbReference type="ARBA" id="ARBA00022801"/>
    </source>
</evidence>
<dbReference type="SUPFAM" id="SSF56235">
    <property type="entry name" value="N-terminal nucleophile aminohydrolases (Ntn hydrolases)"/>
    <property type="match status" value="1"/>
</dbReference>
<comment type="pathway">
    <text evidence="9">Protein degradation; proteasomal Pup-dependent pathway.</text>
</comment>
<evidence type="ECO:0000256" key="10">
    <source>
        <dbReference type="NCBIfam" id="TIGR03690"/>
    </source>
</evidence>
<feature type="chain" id="PRO_5023487977" description="Proteasome subunit beta" evidence="9">
    <location>
        <begin position="54"/>
        <end position="291"/>
    </location>
</feature>
<comment type="catalytic activity">
    <reaction evidence="1 9">
        <text>Cleavage of peptide bonds with very broad specificity.</text>
        <dbReference type="EC" id="3.4.25.1"/>
    </reaction>
</comment>
<accession>A0A3L8P1J3</accession>
<dbReference type="AlphaFoldDB" id="A0A3L8P1J3"/>
<comment type="caution">
    <text evidence="12">The sequence shown here is derived from an EMBL/GenBank/DDBJ whole genome shotgun (WGS) entry which is preliminary data.</text>
</comment>
<evidence type="ECO:0000313" key="12">
    <source>
        <dbReference type="EMBL" id="RLV48703.1"/>
    </source>
</evidence>
<dbReference type="OrthoDB" id="5174038at2"/>
<organism evidence="12 13">
    <name type="scientific">Nocardioides mangrovicus</name>
    <dbReference type="NCBI Taxonomy" id="2478913"/>
    <lineage>
        <taxon>Bacteria</taxon>
        <taxon>Bacillati</taxon>
        <taxon>Actinomycetota</taxon>
        <taxon>Actinomycetes</taxon>
        <taxon>Propionibacteriales</taxon>
        <taxon>Nocardioidaceae</taxon>
        <taxon>Nocardioides</taxon>
    </lineage>
</organism>
<dbReference type="CDD" id="cd01906">
    <property type="entry name" value="proteasome_protease_HslV"/>
    <property type="match status" value="1"/>
</dbReference>
<dbReference type="InterPro" id="IPR000243">
    <property type="entry name" value="Pept_T1A_subB"/>
</dbReference>
<name>A0A3L8P1J3_9ACTN</name>
<dbReference type="GO" id="GO:0019774">
    <property type="term" value="C:proteasome core complex, beta-subunit complex"/>
    <property type="evidence" value="ECO:0007669"/>
    <property type="project" value="UniProtKB-UniRule"/>
</dbReference>
<dbReference type="PRINTS" id="PR00141">
    <property type="entry name" value="PROTEASOME"/>
</dbReference>
<keyword evidence="3 9" id="KW-0645">Protease</keyword>
<feature type="propeptide" id="PRO_5018344091" description="Removed in mature form; by autocatalysis" evidence="9">
    <location>
        <begin position="1"/>
        <end position="53"/>
    </location>
</feature>
<comment type="subunit">
    <text evidence="9">The 20S proteasome core is composed of 14 alpha and 14 beta subunits that assemble into four stacked heptameric rings, resulting in a barrel-shaped structure. The two inner rings, each composed of seven catalytic beta subunits, are sandwiched by two outer rings, each composed of seven alpha subunits. The catalytic chamber with the active sites is on the inside of the barrel. Has a gated structure, the ends of the cylinder being occluded by the N-termini of the alpha-subunits. Is capped by the proteasome-associated ATPase, ARC.</text>
</comment>
<evidence type="ECO:0000256" key="6">
    <source>
        <dbReference type="ARBA" id="ARBA00022813"/>
    </source>
</evidence>
<evidence type="ECO:0000256" key="1">
    <source>
        <dbReference type="ARBA" id="ARBA00001198"/>
    </source>
</evidence>
<evidence type="ECO:0000256" key="11">
    <source>
        <dbReference type="PIRSR" id="PIRSR600243-1"/>
    </source>
</evidence>
<sequence length="291" mass="30249">MTSSDPRLGPAFLRPGTSSFAEFIAEQSPELLPSRRALPPGPPGGAAELAPHGTTIVAATFGANGSGGVVMAGDRRATAGNVIAQRDIEKVFPADELSAVGIAGTAGIAIEMVRLFQTELEHYEKIEGTTLSVDGKANRLSALIRGNLGLAMQGLAVIPLFAGYDELAGQGRIFSYDATGGRYEERAFHSVGSGSVFARGSLKKLYREDLSAEECVMAIVQALYDAADDDSATGGPDLTRRIFPVVHVITAAGQQRLSEDQVAAVADRVVAGRMIRPDGPAAALETGGPNA</sequence>
<dbReference type="PROSITE" id="PS51476">
    <property type="entry name" value="PROTEASOME_BETA_2"/>
    <property type="match status" value="1"/>
</dbReference>
<dbReference type="GO" id="GO:0019941">
    <property type="term" value="P:modification-dependent protein catabolic process"/>
    <property type="evidence" value="ECO:0007669"/>
    <property type="project" value="UniProtKB-UniRule"/>
</dbReference>
<dbReference type="GO" id="GO:0005737">
    <property type="term" value="C:cytoplasm"/>
    <property type="evidence" value="ECO:0007669"/>
    <property type="project" value="UniProtKB-SubCell"/>
</dbReference>
<evidence type="ECO:0000256" key="7">
    <source>
        <dbReference type="ARBA" id="ARBA00022942"/>
    </source>
</evidence>
<evidence type="ECO:0000256" key="2">
    <source>
        <dbReference type="ARBA" id="ARBA00022490"/>
    </source>
</evidence>
<dbReference type="Gene3D" id="3.60.20.10">
    <property type="entry name" value="Glutamine Phosphoribosylpyrophosphate, subunit 1, domain 1"/>
    <property type="match status" value="1"/>
</dbReference>
<protein>
    <recommendedName>
        <fullName evidence="9 10">Proteasome subunit beta</fullName>
        <ecNumber evidence="9 10">3.4.25.1</ecNumber>
    </recommendedName>
    <alternativeName>
        <fullName evidence="9">20S proteasome beta subunit</fullName>
    </alternativeName>
    <alternativeName>
        <fullName evidence="9">Proteasome core protein PrcB</fullName>
    </alternativeName>
</protein>
<dbReference type="RefSeq" id="WP_121806665.1">
    <property type="nucleotide sequence ID" value="NZ_RDBE01000008.1"/>
</dbReference>
<keyword evidence="2 9" id="KW-0963">Cytoplasm</keyword>
<comment type="similarity">
    <text evidence="9">Belongs to the peptidase T1B family.</text>
</comment>